<dbReference type="InterPro" id="IPR036390">
    <property type="entry name" value="WH_DNA-bd_sf"/>
</dbReference>
<proteinExistence type="predicted"/>
<dbReference type="EMBL" id="QNRX01000005">
    <property type="protein sequence ID" value="RBP66722.1"/>
    <property type="molecule type" value="Genomic_DNA"/>
</dbReference>
<dbReference type="Gene3D" id="1.10.10.10">
    <property type="entry name" value="Winged helix-like DNA-binding domain superfamily/Winged helix DNA-binding domain"/>
    <property type="match status" value="1"/>
</dbReference>
<name>A0A366I9U5_9FIRM</name>
<dbReference type="Pfam" id="PF00392">
    <property type="entry name" value="GntR"/>
    <property type="match status" value="1"/>
</dbReference>
<dbReference type="SMART" id="SM00345">
    <property type="entry name" value="HTH_GNTR"/>
    <property type="match status" value="1"/>
</dbReference>
<gene>
    <name evidence="5" type="ORF">DES36_105103</name>
</gene>
<dbReference type="OrthoDB" id="46236at2"/>
<dbReference type="SUPFAM" id="SSF64288">
    <property type="entry name" value="Chorismate lyase-like"/>
    <property type="match status" value="1"/>
</dbReference>
<dbReference type="Proteomes" id="UP000253490">
    <property type="component" value="Unassembled WGS sequence"/>
</dbReference>
<dbReference type="SMART" id="SM00866">
    <property type="entry name" value="UTRA"/>
    <property type="match status" value="1"/>
</dbReference>
<dbReference type="InterPro" id="IPR028978">
    <property type="entry name" value="Chorismate_lyase_/UTRA_dom_sf"/>
</dbReference>
<dbReference type="GO" id="GO:0003700">
    <property type="term" value="F:DNA-binding transcription factor activity"/>
    <property type="evidence" value="ECO:0007669"/>
    <property type="project" value="InterPro"/>
</dbReference>
<evidence type="ECO:0000256" key="2">
    <source>
        <dbReference type="ARBA" id="ARBA00023125"/>
    </source>
</evidence>
<protein>
    <submittedName>
        <fullName evidence="5">GntR family transcriptional regulator</fullName>
    </submittedName>
</protein>
<dbReference type="InterPro" id="IPR011663">
    <property type="entry name" value="UTRA"/>
</dbReference>
<dbReference type="InterPro" id="IPR000524">
    <property type="entry name" value="Tscrpt_reg_HTH_GntR"/>
</dbReference>
<dbReference type="PANTHER" id="PTHR44846:SF17">
    <property type="entry name" value="GNTR-FAMILY TRANSCRIPTIONAL REGULATOR"/>
    <property type="match status" value="1"/>
</dbReference>
<dbReference type="InterPro" id="IPR050679">
    <property type="entry name" value="Bact_HTH_transcr_reg"/>
</dbReference>
<accession>A0A366I9U5</accession>
<keyword evidence="1" id="KW-0805">Transcription regulation</keyword>
<evidence type="ECO:0000259" key="4">
    <source>
        <dbReference type="PROSITE" id="PS50949"/>
    </source>
</evidence>
<keyword evidence="3" id="KW-0804">Transcription</keyword>
<reference evidence="5 6" key="1">
    <citation type="submission" date="2018-06" db="EMBL/GenBank/DDBJ databases">
        <title>Genomic Encyclopedia of Type Strains, Phase IV (KMG-IV): sequencing the most valuable type-strain genomes for metagenomic binning, comparative biology and taxonomic classification.</title>
        <authorList>
            <person name="Goeker M."/>
        </authorList>
    </citation>
    <scope>NUCLEOTIDE SEQUENCE [LARGE SCALE GENOMIC DNA]</scope>
    <source>
        <strain evidence="5 6">DSM 22112</strain>
    </source>
</reference>
<sequence length="232" mass="26912">MGVLYIDIVDDIKNKILSGELGPGDLLQPETELASSYGVSRTTLRKSFSLLVNQGYIYTIPGKGNYVCKPTRKHYEMQFDEVENINCKIDDISLLDVKIVETNRKLMEKLMTGPSDKIVRIRKVFNCNKKPIEYIVMYLPYERGNPIVEDAIKFANFHDIMDRNQLHFQVEKEIDIKIIKPDLEVKEVLQLKDEYIFLVSQGIYSTEKNSVISYNEFYIRGEYLTLHAEAKI</sequence>
<evidence type="ECO:0000256" key="1">
    <source>
        <dbReference type="ARBA" id="ARBA00023015"/>
    </source>
</evidence>
<keyword evidence="2" id="KW-0238">DNA-binding</keyword>
<dbReference type="Pfam" id="PF07702">
    <property type="entry name" value="UTRA"/>
    <property type="match status" value="1"/>
</dbReference>
<evidence type="ECO:0000313" key="5">
    <source>
        <dbReference type="EMBL" id="RBP66722.1"/>
    </source>
</evidence>
<evidence type="ECO:0000256" key="3">
    <source>
        <dbReference type="ARBA" id="ARBA00023163"/>
    </source>
</evidence>
<dbReference type="PROSITE" id="PS50949">
    <property type="entry name" value="HTH_GNTR"/>
    <property type="match status" value="1"/>
</dbReference>
<dbReference type="PRINTS" id="PR00035">
    <property type="entry name" value="HTHGNTR"/>
</dbReference>
<comment type="caution">
    <text evidence="5">The sequence shown here is derived from an EMBL/GenBank/DDBJ whole genome shotgun (WGS) entry which is preliminary data.</text>
</comment>
<dbReference type="RefSeq" id="WP_113920154.1">
    <property type="nucleotide sequence ID" value="NZ_QNRX01000005.1"/>
</dbReference>
<dbReference type="GO" id="GO:0045892">
    <property type="term" value="P:negative regulation of DNA-templated transcription"/>
    <property type="evidence" value="ECO:0007669"/>
    <property type="project" value="TreeGrafter"/>
</dbReference>
<dbReference type="PANTHER" id="PTHR44846">
    <property type="entry name" value="MANNOSYL-D-GLYCERATE TRANSPORT/METABOLISM SYSTEM REPRESSOR MNGR-RELATED"/>
    <property type="match status" value="1"/>
</dbReference>
<dbReference type="SUPFAM" id="SSF46785">
    <property type="entry name" value="Winged helix' DNA-binding domain"/>
    <property type="match status" value="1"/>
</dbReference>
<dbReference type="CDD" id="cd07377">
    <property type="entry name" value="WHTH_GntR"/>
    <property type="match status" value="1"/>
</dbReference>
<organism evidence="5 6">
    <name type="scientific">Alkalibaculum bacchi</name>
    <dbReference type="NCBI Taxonomy" id="645887"/>
    <lineage>
        <taxon>Bacteria</taxon>
        <taxon>Bacillati</taxon>
        <taxon>Bacillota</taxon>
        <taxon>Clostridia</taxon>
        <taxon>Eubacteriales</taxon>
        <taxon>Eubacteriaceae</taxon>
        <taxon>Alkalibaculum</taxon>
    </lineage>
</organism>
<dbReference type="GO" id="GO:0003677">
    <property type="term" value="F:DNA binding"/>
    <property type="evidence" value="ECO:0007669"/>
    <property type="project" value="UniProtKB-KW"/>
</dbReference>
<keyword evidence="6" id="KW-1185">Reference proteome</keyword>
<dbReference type="InterPro" id="IPR036388">
    <property type="entry name" value="WH-like_DNA-bd_sf"/>
</dbReference>
<dbReference type="AlphaFoldDB" id="A0A366I9U5"/>
<evidence type="ECO:0000313" key="6">
    <source>
        <dbReference type="Proteomes" id="UP000253490"/>
    </source>
</evidence>
<dbReference type="Gene3D" id="3.40.1410.10">
    <property type="entry name" value="Chorismate lyase-like"/>
    <property type="match status" value="1"/>
</dbReference>
<feature type="domain" description="HTH gntR-type" evidence="4">
    <location>
        <begin position="2"/>
        <end position="70"/>
    </location>
</feature>